<keyword evidence="2" id="KW-1185">Reference proteome</keyword>
<organism evidence="1 2">
    <name type="scientific">Corchorus olitorius</name>
    <dbReference type="NCBI Taxonomy" id="93759"/>
    <lineage>
        <taxon>Eukaryota</taxon>
        <taxon>Viridiplantae</taxon>
        <taxon>Streptophyta</taxon>
        <taxon>Embryophyta</taxon>
        <taxon>Tracheophyta</taxon>
        <taxon>Spermatophyta</taxon>
        <taxon>Magnoliopsida</taxon>
        <taxon>eudicotyledons</taxon>
        <taxon>Gunneridae</taxon>
        <taxon>Pentapetalae</taxon>
        <taxon>rosids</taxon>
        <taxon>malvids</taxon>
        <taxon>Malvales</taxon>
        <taxon>Malvaceae</taxon>
        <taxon>Grewioideae</taxon>
        <taxon>Apeibeae</taxon>
        <taxon>Corchorus</taxon>
    </lineage>
</organism>
<comment type="caution">
    <text evidence="1">The sequence shown here is derived from an EMBL/GenBank/DDBJ whole genome shotgun (WGS) entry which is preliminary data.</text>
</comment>
<dbReference type="AlphaFoldDB" id="A0A1R3JFJ1"/>
<dbReference type="Proteomes" id="UP000187203">
    <property type="component" value="Unassembled WGS sequence"/>
</dbReference>
<sequence length="30" mass="3012">MDLLSLGALATTEDIVVKSPLPSAATVALN</sequence>
<evidence type="ECO:0000313" key="1">
    <source>
        <dbReference type="EMBL" id="OMO93596.1"/>
    </source>
</evidence>
<proteinExistence type="predicted"/>
<evidence type="ECO:0000313" key="2">
    <source>
        <dbReference type="Proteomes" id="UP000187203"/>
    </source>
</evidence>
<protein>
    <submittedName>
        <fullName evidence="1">Uncharacterized protein</fullName>
    </submittedName>
</protein>
<accession>A0A1R3JFJ1</accession>
<name>A0A1R3JFJ1_9ROSI</name>
<dbReference type="EMBL" id="AWUE01016254">
    <property type="protein sequence ID" value="OMO93596.1"/>
    <property type="molecule type" value="Genomic_DNA"/>
</dbReference>
<reference evidence="2" key="1">
    <citation type="submission" date="2013-09" db="EMBL/GenBank/DDBJ databases">
        <title>Corchorus olitorius genome sequencing.</title>
        <authorList>
            <person name="Alam M."/>
            <person name="Haque M.S."/>
            <person name="Islam M.S."/>
            <person name="Emdad E.M."/>
            <person name="Islam M.M."/>
            <person name="Ahmed B."/>
            <person name="Halim A."/>
            <person name="Hossen Q.M.M."/>
            <person name="Hossain M.Z."/>
            <person name="Ahmed R."/>
            <person name="Khan M.M."/>
            <person name="Islam R."/>
            <person name="Rashid M.M."/>
            <person name="Khan S.A."/>
            <person name="Rahman M.S."/>
            <person name="Alam M."/>
            <person name="Yahiya A.S."/>
            <person name="Khan M.S."/>
            <person name="Azam M.S."/>
            <person name="Haque T."/>
            <person name="Lashkar M.Z.H."/>
            <person name="Akhand A.I."/>
            <person name="Morshed G."/>
            <person name="Roy S."/>
            <person name="Uddin K.S."/>
            <person name="Rabeya T."/>
            <person name="Hossain A.S."/>
            <person name="Chowdhury A."/>
            <person name="Snigdha A.R."/>
            <person name="Mortoza M.S."/>
            <person name="Matin S.A."/>
            <person name="Hoque S.M.E."/>
            <person name="Islam M.K."/>
            <person name="Roy D.K."/>
            <person name="Haider R."/>
            <person name="Moosa M.M."/>
            <person name="Elias S.M."/>
            <person name="Hasan A.M."/>
            <person name="Jahan S."/>
            <person name="Shafiuddin M."/>
            <person name="Mahmood N."/>
            <person name="Shommy N.S."/>
        </authorList>
    </citation>
    <scope>NUCLEOTIDE SEQUENCE [LARGE SCALE GENOMIC DNA]</scope>
    <source>
        <strain evidence="2">cv. O-4</strain>
    </source>
</reference>
<gene>
    <name evidence="1" type="ORF">COLO4_16794</name>
</gene>